<dbReference type="PROSITE" id="PS00028">
    <property type="entry name" value="ZINC_FINGER_C2H2_1"/>
    <property type="match status" value="1"/>
</dbReference>
<comment type="caution">
    <text evidence="4">The sequence shown here is derived from an EMBL/GenBank/DDBJ whole genome shotgun (WGS) entry which is preliminary data.</text>
</comment>
<evidence type="ECO:0000256" key="2">
    <source>
        <dbReference type="SAM" id="MobiDB-lite"/>
    </source>
</evidence>
<keyword evidence="1" id="KW-0863">Zinc-finger</keyword>
<feature type="domain" description="C2H2-type" evidence="3">
    <location>
        <begin position="397"/>
        <end position="425"/>
    </location>
</feature>
<evidence type="ECO:0000313" key="5">
    <source>
        <dbReference type="Proteomes" id="UP001163846"/>
    </source>
</evidence>
<evidence type="ECO:0000259" key="3">
    <source>
        <dbReference type="PROSITE" id="PS50157"/>
    </source>
</evidence>
<dbReference type="InterPro" id="IPR013087">
    <property type="entry name" value="Znf_C2H2_type"/>
</dbReference>
<organism evidence="4 5">
    <name type="scientific">Lentinula raphanica</name>
    <dbReference type="NCBI Taxonomy" id="153919"/>
    <lineage>
        <taxon>Eukaryota</taxon>
        <taxon>Fungi</taxon>
        <taxon>Dikarya</taxon>
        <taxon>Basidiomycota</taxon>
        <taxon>Agaricomycotina</taxon>
        <taxon>Agaricomycetes</taxon>
        <taxon>Agaricomycetidae</taxon>
        <taxon>Agaricales</taxon>
        <taxon>Marasmiineae</taxon>
        <taxon>Omphalotaceae</taxon>
        <taxon>Lentinula</taxon>
    </lineage>
</organism>
<feature type="domain" description="C2H2-type" evidence="3">
    <location>
        <begin position="361"/>
        <end position="393"/>
    </location>
</feature>
<dbReference type="SMART" id="SM00355">
    <property type="entry name" value="ZnF_C2H2"/>
    <property type="match status" value="2"/>
</dbReference>
<feature type="region of interest" description="Disordered" evidence="2">
    <location>
        <begin position="215"/>
        <end position="296"/>
    </location>
</feature>
<proteinExistence type="predicted"/>
<gene>
    <name evidence="4" type="ORF">F5878DRAFT_728517</name>
</gene>
<protein>
    <recommendedName>
        <fullName evidence="3">C2H2-type domain-containing protein</fullName>
    </recommendedName>
</protein>
<accession>A0AA38P096</accession>
<name>A0AA38P096_9AGAR</name>
<evidence type="ECO:0000313" key="4">
    <source>
        <dbReference type="EMBL" id="KAJ3833915.1"/>
    </source>
</evidence>
<dbReference type="Proteomes" id="UP001163846">
    <property type="component" value="Unassembled WGS sequence"/>
</dbReference>
<feature type="compositionally biased region" description="Basic and acidic residues" evidence="2">
    <location>
        <begin position="166"/>
        <end position="177"/>
    </location>
</feature>
<dbReference type="AlphaFoldDB" id="A0AA38P096"/>
<evidence type="ECO:0000256" key="1">
    <source>
        <dbReference type="PROSITE-ProRule" id="PRU00042"/>
    </source>
</evidence>
<keyword evidence="5" id="KW-1185">Reference proteome</keyword>
<sequence length="429" mass="48422">MEYNSDVELQKYYLQLIFDDDTELSRDQFEDSCASSSTQLQEEILLRPTGTIRNYTTIFNEDDCLQFLFESPLSPTSTLSTTTASSDCLATPSDPIFESTCSPDDIFPSDSYRHLENGDASLDLNLELKSDQFRWYHNVYHDLAPWSHSEKGLQEESSSKLPAALNHHDDTKTHDELSSSGSPSFSHLAGTISGSLSSPVHWGFHDDWNTTQDVLIPSDPLSPGNHDGKQGVNPALSDNTYPCARSRHRPAKQGISYKGLDTMNGLESDEDYHDGDFGTTSKRKRRSKQQEQLHSRKKANLAYAFFKPDISDFKNTYDVPTTSMEARGRRRGRKGKVEEQFPLDKRAKHCGSRESSSSPRYECELGCGKSFLRRLDRRRHENFSCKLRDSKVPVKEFPCPDCGKTLKRADALQRHIKCVHSDSNGVTGI</sequence>
<dbReference type="Gene3D" id="3.30.160.60">
    <property type="entry name" value="Classic Zinc Finger"/>
    <property type="match status" value="1"/>
</dbReference>
<keyword evidence="1" id="KW-0479">Metal-binding</keyword>
<reference evidence="4" key="1">
    <citation type="submission" date="2022-08" db="EMBL/GenBank/DDBJ databases">
        <authorList>
            <consortium name="DOE Joint Genome Institute"/>
            <person name="Min B."/>
            <person name="Riley R."/>
            <person name="Sierra-Patev S."/>
            <person name="Naranjo-Ortiz M."/>
            <person name="Looney B."/>
            <person name="Konkel Z."/>
            <person name="Slot J.C."/>
            <person name="Sakamoto Y."/>
            <person name="Steenwyk J.L."/>
            <person name="Rokas A."/>
            <person name="Carro J."/>
            <person name="Camarero S."/>
            <person name="Ferreira P."/>
            <person name="Molpeceres G."/>
            <person name="Ruiz-Duenas F.J."/>
            <person name="Serrano A."/>
            <person name="Henrissat B."/>
            <person name="Drula E."/>
            <person name="Hughes K.W."/>
            <person name="Mata J.L."/>
            <person name="Ishikawa N.K."/>
            <person name="Vargas-Isla R."/>
            <person name="Ushijima S."/>
            <person name="Smith C.A."/>
            <person name="Ahrendt S."/>
            <person name="Andreopoulos W."/>
            <person name="He G."/>
            <person name="Labutti K."/>
            <person name="Lipzen A."/>
            <person name="Ng V."/>
            <person name="Sandor L."/>
            <person name="Barry K."/>
            <person name="Martinez A.T."/>
            <person name="Xiao Y."/>
            <person name="Gibbons J.G."/>
            <person name="Terashima K."/>
            <person name="Hibbett D.S."/>
            <person name="Grigoriev I.V."/>
        </authorList>
    </citation>
    <scope>NUCLEOTIDE SEQUENCE</scope>
    <source>
        <strain evidence="4">TFB9207</strain>
    </source>
</reference>
<feature type="region of interest" description="Disordered" evidence="2">
    <location>
        <begin position="151"/>
        <end position="184"/>
    </location>
</feature>
<dbReference type="EMBL" id="MU806611">
    <property type="protein sequence ID" value="KAJ3833915.1"/>
    <property type="molecule type" value="Genomic_DNA"/>
</dbReference>
<keyword evidence="1" id="KW-0862">Zinc</keyword>
<dbReference type="PROSITE" id="PS50157">
    <property type="entry name" value="ZINC_FINGER_C2H2_2"/>
    <property type="match status" value="2"/>
</dbReference>
<dbReference type="GO" id="GO:0008270">
    <property type="term" value="F:zinc ion binding"/>
    <property type="evidence" value="ECO:0007669"/>
    <property type="project" value="UniProtKB-KW"/>
</dbReference>
<dbReference type="Pfam" id="PF00096">
    <property type="entry name" value="zf-C2H2"/>
    <property type="match status" value="1"/>
</dbReference>